<evidence type="ECO:0000259" key="7">
    <source>
        <dbReference type="Pfam" id="PF01490"/>
    </source>
</evidence>
<reference evidence="8 9" key="1">
    <citation type="journal article" date="2020" name="Fungal Divers.">
        <title>Resolving the Mortierellaceae phylogeny through synthesis of multi-gene phylogenetics and phylogenomics.</title>
        <authorList>
            <person name="Vandepol N."/>
            <person name="Liber J."/>
            <person name="Desiro A."/>
            <person name="Na H."/>
            <person name="Kennedy M."/>
            <person name="Barry K."/>
            <person name="Grigoriev I.V."/>
            <person name="Miller A.N."/>
            <person name="O'Donnell K."/>
            <person name="Stajich J.E."/>
            <person name="Bonito G."/>
        </authorList>
    </citation>
    <scope>NUCLEOTIDE SEQUENCE [LARGE SCALE GENOMIC DNA]</scope>
    <source>
        <strain evidence="8 9">AD045</strain>
    </source>
</reference>
<keyword evidence="4 6" id="KW-1133">Transmembrane helix</keyword>
<feature type="transmembrane region" description="Helical" evidence="6">
    <location>
        <begin position="123"/>
        <end position="149"/>
    </location>
</feature>
<gene>
    <name evidence="8" type="ORF">BGZ96_011649</name>
</gene>
<evidence type="ECO:0000256" key="2">
    <source>
        <dbReference type="ARBA" id="ARBA00008066"/>
    </source>
</evidence>
<keyword evidence="9" id="KW-1185">Reference proteome</keyword>
<evidence type="ECO:0000313" key="8">
    <source>
        <dbReference type="EMBL" id="KAG0295466.1"/>
    </source>
</evidence>
<feature type="domain" description="Amino acid transporter transmembrane" evidence="7">
    <location>
        <begin position="122"/>
        <end position="490"/>
    </location>
</feature>
<proteinExistence type="inferred from homology"/>
<evidence type="ECO:0000256" key="4">
    <source>
        <dbReference type="ARBA" id="ARBA00022989"/>
    </source>
</evidence>
<comment type="similarity">
    <text evidence="2">Belongs to the amino acid/polyamine transporter 2 family.</text>
</comment>
<feature type="transmembrane region" description="Helical" evidence="6">
    <location>
        <begin position="469"/>
        <end position="486"/>
    </location>
</feature>
<evidence type="ECO:0000256" key="5">
    <source>
        <dbReference type="ARBA" id="ARBA00023136"/>
    </source>
</evidence>
<sequence length="580" mass="63983">MAKQFPGKIELDNEIVKDELKDVPPYDDNHHHTSYTDISDIPFEEFLHYSLLQRTQELYSLDVQKDDEELASTSFRNPFGRWANHHLPFAPVTSIDDFAAASTANMTADQVERANARRALRQAGWAAVFFLITTDILGPFNAPIAIAQLGYVPGVLLYTVMGIAAFYCGIVLWRLFIHLDSDRYPVKTYADICERIFGRSARHVCTFLQSLQLIVNVGVICLGNGQSLVQIVAGESGNGYICFSLAIVIWALLGMVIGQIRTLKSFSVLSNFAVWINLLIIFTSMGFIAHSPPNYTAALAGAGTPMGPVVTHAFEPLPATTQINGIMQMVFAYGGAMIFPEIMAEMRRPMDFWKGMAYAQGLIYIAYLIYGVFVYSFQGQFTLPLAYQGVSKYSWQTVGNILALITGIIAGGLYGNIGIKVAYINIVEDWFKGPPLLSRKGHFIWAIMVVVYWGLAYIIGSAIPQVENVSSLIAAVCIMQFSYTFPPALRLGYDVITDAMSEDAVYVPGNGTVGRIDTWKDSSRWRRGILTGRVWFKAMNLILAVGFLVMAGFGMWGSGESIKKAFEVSSATSFSCAAPV</sequence>
<feature type="transmembrane region" description="Helical" evidence="6">
    <location>
        <begin position="534"/>
        <end position="556"/>
    </location>
</feature>
<dbReference type="EMBL" id="JAAAIM010000083">
    <property type="protein sequence ID" value="KAG0295466.1"/>
    <property type="molecule type" value="Genomic_DNA"/>
</dbReference>
<feature type="transmembrane region" description="Helical" evidence="6">
    <location>
        <begin position="204"/>
        <end position="225"/>
    </location>
</feature>
<organism evidence="8 9">
    <name type="scientific">Linnemannia gamsii</name>
    <dbReference type="NCBI Taxonomy" id="64522"/>
    <lineage>
        <taxon>Eukaryota</taxon>
        <taxon>Fungi</taxon>
        <taxon>Fungi incertae sedis</taxon>
        <taxon>Mucoromycota</taxon>
        <taxon>Mortierellomycotina</taxon>
        <taxon>Mortierellomycetes</taxon>
        <taxon>Mortierellales</taxon>
        <taxon>Mortierellaceae</taxon>
        <taxon>Linnemannia</taxon>
    </lineage>
</organism>
<evidence type="ECO:0000256" key="6">
    <source>
        <dbReference type="SAM" id="Phobius"/>
    </source>
</evidence>
<feature type="transmembrane region" description="Helical" evidence="6">
    <location>
        <begin position="443"/>
        <end position="463"/>
    </location>
</feature>
<dbReference type="Pfam" id="PF01490">
    <property type="entry name" value="Aa_trans"/>
    <property type="match status" value="1"/>
</dbReference>
<dbReference type="PANTHER" id="PTHR22950:SF461">
    <property type="entry name" value="AMINO ACID TRANSPORTER TRANSMEMBRANE DOMAIN-CONTAINING PROTEIN"/>
    <property type="match status" value="1"/>
</dbReference>
<comment type="caution">
    <text evidence="8">The sequence shown here is derived from an EMBL/GenBank/DDBJ whole genome shotgun (WGS) entry which is preliminary data.</text>
</comment>
<feature type="transmembrane region" description="Helical" evidence="6">
    <location>
        <begin position="356"/>
        <end position="377"/>
    </location>
</feature>
<name>A0ABQ7KCC9_9FUNG</name>
<keyword evidence="3 6" id="KW-0812">Transmembrane</keyword>
<evidence type="ECO:0000256" key="3">
    <source>
        <dbReference type="ARBA" id="ARBA00022692"/>
    </source>
</evidence>
<feature type="transmembrane region" description="Helical" evidence="6">
    <location>
        <begin position="269"/>
        <end position="289"/>
    </location>
</feature>
<dbReference type="Proteomes" id="UP001194696">
    <property type="component" value="Unassembled WGS sequence"/>
</dbReference>
<dbReference type="PANTHER" id="PTHR22950">
    <property type="entry name" value="AMINO ACID TRANSPORTER"/>
    <property type="match status" value="1"/>
</dbReference>
<keyword evidence="5 6" id="KW-0472">Membrane</keyword>
<dbReference type="InterPro" id="IPR013057">
    <property type="entry name" value="AA_transpt_TM"/>
</dbReference>
<evidence type="ECO:0000256" key="1">
    <source>
        <dbReference type="ARBA" id="ARBA00004141"/>
    </source>
</evidence>
<feature type="transmembrane region" description="Helical" evidence="6">
    <location>
        <begin position="326"/>
        <end position="344"/>
    </location>
</feature>
<evidence type="ECO:0000313" key="9">
    <source>
        <dbReference type="Proteomes" id="UP001194696"/>
    </source>
</evidence>
<feature type="transmembrane region" description="Helical" evidence="6">
    <location>
        <begin position="397"/>
        <end position="423"/>
    </location>
</feature>
<feature type="transmembrane region" description="Helical" evidence="6">
    <location>
        <begin position="155"/>
        <end position="177"/>
    </location>
</feature>
<feature type="transmembrane region" description="Helical" evidence="6">
    <location>
        <begin position="237"/>
        <end position="257"/>
    </location>
</feature>
<accession>A0ABQ7KCC9</accession>
<comment type="subcellular location">
    <subcellularLocation>
        <location evidence="1">Membrane</location>
        <topology evidence="1">Multi-pass membrane protein</topology>
    </subcellularLocation>
</comment>
<protein>
    <recommendedName>
        <fullName evidence="7">Amino acid transporter transmembrane domain-containing protein</fullName>
    </recommendedName>
</protein>